<evidence type="ECO:0000256" key="2">
    <source>
        <dbReference type="ARBA" id="ARBA00022737"/>
    </source>
</evidence>
<dbReference type="AlphaFoldDB" id="A0A1B8TUP0"/>
<name>A0A1B8TUP0_9FLAO</name>
<gene>
    <name evidence="4" type="ORF">LPB301_10560</name>
</gene>
<dbReference type="RefSeq" id="WP_068361334.1">
    <property type="nucleotide sequence ID" value="NZ_CP019337.1"/>
</dbReference>
<dbReference type="Pfam" id="PF24681">
    <property type="entry name" value="Kelch_KLHDC2_KLHL20_DRC7"/>
    <property type="match status" value="1"/>
</dbReference>
<keyword evidence="5" id="KW-1185">Reference proteome</keyword>
<keyword evidence="2" id="KW-0677">Repeat</keyword>
<dbReference type="KEGG" id="prn:BW723_05150"/>
<accession>A0A1B8TUP0</accession>
<dbReference type="EMBL" id="LSFL01000035">
    <property type="protein sequence ID" value="OBY63264.1"/>
    <property type="molecule type" value="Genomic_DNA"/>
</dbReference>
<proteinExistence type="predicted"/>
<dbReference type="PANTHER" id="PTHR45632">
    <property type="entry name" value="LD33804P"/>
    <property type="match status" value="1"/>
</dbReference>
<feature type="signal peptide" evidence="3">
    <location>
        <begin position="1"/>
        <end position="18"/>
    </location>
</feature>
<dbReference type="Proteomes" id="UP000092612">
    <property type="component" value="Unassembled WGS sequence"/>
</dbReference>
<evidence type="ECO:0000313" key="5">
    <source>
        <dbReference type="Proteomes" id="UP000092612"/>
    </source>
</evidence>
<protein>
    <recommendedName>
        <fullName evidence="6">Galactose oxidase</fullName>
    </recommendedName>
</protein>
<evidence type="ECO:0000313" key="4">
    <source>
        <dbReference type="EMBL" id="OBY63264.1"/>
    </source>
</evidence>
<evidence type="ECO:0000256" key="1">
    <source>
        <dbReference type="ARBA" id="ARBA00022441"/>
    </source>
</evidence>
<dbReference type="InterPro" id="IPR015915">
    <property type="entry name" value="Kelch-typ_b-propeller"/>
</dbReference>
<keyword evidence="1" id="KW-0880">Kelch repeat</keyword>
<keyword evidence="3" id="KW-0732">Signal</keyword>
<dbReference type="SUPFAM" id="SSF117281">
    <property type="entry name" value="Kelch motif"/>
    <property type="match status" value="1"/>
</dbReference>
<dbReference type="Gene3D" id="2.120.10.80">
    <property type="entry name" value="Kelch-type beta propeller"/>
    <property type="match status" value="2"/>
</dbReference>
<sequence>MKSLALFIFLLFSLTTFSQKTTVKILDFNTKKPIEKAHVFFIHETIYTNLNGEFTFDLKGKESIDFSVSHLKYKTISVTYKETDKHFVIYLKEKLETLDGFNINANKKLQNVINFKKLEDLPRGVYSFASVLNKNKIYVFGGDITFFHDQNREALSELSSSNETEIMKFLTKPKFSNFTKYIGDLQTYNLTDGKWNIVKDKVIKRAYNNAISYKDTVYLIGGKKLSKKKTREFLANDIELVALKDLSITKDQTNPHQAVDFGAVLFDDKILVFGGSTKQLKNGKVYFSDDIHLYDIKTGYWYLLTKMPKGKEVTGIVFKDKLYFFGGYNKKNLTDIESFNLKTGKWKKEGNLFKAMKNPAITKDKDFIYLNENGKLITFEPKTRELKEFNIDLNLNDAKMHFFNEKLYLLGGYHYINEYRKYPSNGFFIIEVSEFFKTKPIKTKVL</sequence>
<organism evidence="4 5">
    <name type="scientific">Polaribacter reichenbachii</name>
    <dbReference type="NCBI Taxonomy" id="996801"/>
    <lineage>
        <taxon>Bacteria</taxon>
        <taxon>Pseudomonadati</taxon>
        <taxon>Bacteroidota</taxon>
        <taxon>Flavobacteriia</taxon>
        <taxon>Flavobacteriales</taxon>
        <taxon>Flavobacteriaceae</taxon>
    </lineage>
</organism>
<dbReference type="PANTHER" id="PTHR45632:SF3">
    <property type="entry name" value="KELCH-LIKE PROTEIN 32"/>
    <property type="match status" value="1"/>
</dbReference>
<evidence type="ECO:0008006" key="6">
    <source>
        <dbReference type="Google" id="ProtNLM"/>
    </source>
</evidence>
<dbReference type="OrthoDB" id="996574at2"/>
<feature type="chain" id="PRO_5008615601" description="Galactose oxidase" evidence="3">
    <location>
        <begin position="19"/>
        <end position="446"/>
    </location>
</feature>
<comment type="caution">
    <text evidence="4">The sequence shown here is derived from an EMBL/GenBank/DDBJ whole genome shotgun (WGS) entry which is preliminary data.</text>
</comment>
<dbReference type="STRING" id="996801.BW723_05150"/>
<evidence type="ECO:0000256" key="3">
    <source>
        <dbReference type="SAM" id="SignalP"/>
    </source>
</evidence>
<reference evidence="5" key="1">
    <citation type="submission" date="2016-02" db="EMBL/GenBank/DDBJ databases">
        <title>Paenibacillus sp. LPB0068, isolated from Crassostrea gigas.</title>
        <authorList>
            <person name="Shin S.-K."/>
            <person name="Yi H."/>
        </authorList>
    </citation>
    <scope>NUCLEOTIDE SEQUENCE [LARGE SCALE GENOMIC DNA]</scope>
    <source>
        <strain evidence="5">KCTC 23969</strain>
    </source>
</reference>